<evidence type="ECO:0000256" key="3">
    <source>
        <dbReference type="ARBA" id="ARBA00022519"/>
    </source>
</evidence>
<evidence type="ECO:0000313" key="10">
    <source>
        <dbReference type="EMBL" id="MDC8831291.1"/>
    </source>
</evidence>
<dbReference type="InterPro" id="IPR011924">
    <property type="entry name" value="LolD_lipo_ATP-bd"/>
</dbReference>
<reference evidence="10 11" key="1">
    <citation type="submission" date="2022-10" db="EMBL/GenBank/DDBJ databases">
        <title>Alteromonas sp. chi3 Genome sequencing.</title>
        <authorList>
            <person name="Park S."/>
        </authorList>
    </citation>
    <scope>NUCLEOTIDE SEQUENCE [LARGE SCALE GENOMIC DNA]</scope>
    <source>
        <strain evidence="11">chi3</strain>
    </source>
</reference>
<keyword evidence="5 8" id="KW-0067">ATP-binding</keyword>
<comment type="caution">
    <text evidence="10">The sequence shown here is derived from an EMBL/GenBank/DDBJ whole genome shotgun (WGS) entry which is preliminary data.</text>
</comment>
<dbReference type="SMART" id="SM00382">
    <property type="entry name" value="AAA"/>
    <property type="match status" value="1"/>
</dbReference>
<keyword evidence="1 8" id="KW-0813">Transport</keyword>
<keyword evidence="4 8" id="KW-0547">Nucleotide-binding</keyword>
<evidence type="ECO:0000256" key="2">
    <source>
        <dbReference type="ARBA" id="ARBA00022475"/>
    </source>
</evidence>
<keyword evidence="3 8" id="KW-0997">Cell inner membrane</keyword>
<dbReference type="Proteomes" id="UP001218788">
    <property type="component" value="Unassembled WGS sequence"/>
</dbReference>
<gene>
    <name evidence="8 10" type="primary">lolD</name>
    <name evidence="10" type="ORF">OIK42_11010</name>
</gene>
<dbReference type="InterPro" id="IPR003439">
    <property type="entry name" value="ABC_transporter-like_ATP-bd"/>
</dbReference>
<feature type="domain" description="ABC transporter" evidence="9">
    <location>
        <begin position="7"/>
        <end position="232"/>
    </location>
</feature>
<proteinExistence type="inferred from homology"/>
<dbReference type="PANTHER" id="PTHR24220">
    <property type="entry name" value="IMPORT ATP-BINDING PROTEIN"/>
    <property type="match status" value="1"/>
</dbReference>
<dbReference type="NCBIfam" id="TIGR02211">
    <property type="entry name" value="LolD_lipo_ex"/>
    <property type="match status" value="1"/>
</dbReference>
<dbReference type="EC" id="7.6.2.-" evidence="8"/>
<keyword evidence="7 8" id="KW-0472">Membrane</keyword>
<evidence type="ECO:0000256" key="7">
    <source>
        <dbReference type="ARBA" id="ARBA00023136"/>
    </source>
</evidence>
<evidence type="ECO:0000256" key="5">
    <source>
        <dbReference type="ARBA" id="ARBA00022840"/>
    </source>
</evidence>
<dbReference type="EMBL" id="JAQQXP010000001">
    <property type="protein sequence ID" value="MDC8831291.1"/>
    <property type="molecule type" value="Genomic_DNA"/>
</dbReference>
<dbReference type="InterPro" id="IPR003593">
    <property type="entry name" value="AAA+_ATPase"/>
</dbReference>
<dbReference type="RefSeq" id="WP_273640501.1">
    <property type="nucleotide sequence ID" value="NZ_JAQQXP010000001.1"/>
</dbReference>
<name>A0ABT5L4G7_9ALTE</name>
<keyword evidence="10" id="KW-0449">Lipoprotein</keyword>
<dbReference type="Gene3D" id="3.40.50.300">
    <property type="entry name" value="P-loop containing nucleotide triphosphate hydrolases"/>
    <property type="match status" value="1"/>
</dbReference>
<dbReference type="InterPro" id="IPR017871">
    <property type="entry name" value="ABC_transporter-like_CS"/>
</dbReference>
<dbReference type="PROSITE" id="PS50893">
    <property type="entry name" value="ABC_TRANSPORTER_2"/>
    <property type="match status" value="1"/>
</dbReference>
<keyword evidence="2 8" id="KW-1003">Cell membrane</keyword>
<comment type="subunit">
    <text evidence="8">The complex is composed of two ATP-binding proteins (LolD) and two transmembrane proteins (LolC and LolE).</text>
</comment>
<evidence type="ECO:0000256" key="6">
    <source>
        <dbReference type="ARBA" id="ARBA00022967"/>
    </source>
</evidence>
<protein>
    <recommendedName>
        <fullName evidence="8">Lipoprotein-releasing system ATP-binding protein LolD</fullName>
        <ecNumber evidence="8">7.6.2.-</ecNumber>
    </recommendedName>
</protein>
<comment type="subcellular location">
    <subcellularLocation>
        <location evidence="8">Cell inner membrane</location>
        <topology evidence="8">Peripheral membrane protein</topology>
    </subcellularLocation>
</comment>
<dbReference type="Pfam" id="PF00005">
    <property type="entry name" value="ABC_tran"/>
    <property type="match status" value="1"/>
</dbReference>
<dbReference type="PROSITE" id="PS00211">
    <property type="entry name" value="ABC_TRANSPORTER_1"/>
    <property type="match status" value="1"/>
</dbReference>
<dbReference type="InterPro" id="IPR027417">
    <property type="entry name" value="P-loop_NTPase"/>
</dbReference>
<keyword evidence="6 8" id="KW-1278">Translocase</keyword>
<organism evidence="10 11">
    <name type="scientific">Alteromonas gilva</name>
    <dbReference type="NCBI Taxonomy" id="2987522"/>
    <lineage>
        <taxon>Bacteria</taxon>
        <taxon>Pseudomonadati</taxon>
        <taxon>Pseudomonadota</taxon>
        <taxon>Gammaproteobacteria</taxon>
        <taxon>Alteromonadales</taxon>
        <taxon>Alteromonadaceae</taxon>
        <taxon>Alteromonas/Salinimonas group</taxon>
        <taxon>Alteromonas</taxon>
    </lineage>
</organism>
<evidence type="ECO:0000313" key="11">
    <source>
        <dbReference type="Proteomes" id="UP001218788"/>
    </source>
</evidence>
<evidence type="ECO:0000256" key="1">
    <source>
        <dbReference type="ARBA" id="ARBA00022448"/>
    </source>
</evidence>
<accession>A0ABT5L4G7</accession>
<comment type="function">
    <text evidence="8">Part of the ABC transporter complex LolCDE involved in the translocation of mature outer membrane-directed lipoproteins, from the inner membrane to the periplasmic chaperone, LolA. Responsible for the formation of the LolA-lipoprotein complex in an ATP-dependent manner.</text>
</comment>
<evidence type="ECO:0000256" key="4">
    <source>
        <dbReference type="ARBA" id="ARBA00022741"/>
    </source>
</evidence>
<evidence type="ECO:0000259" key="9">
    <source>
        <dbReference type="PROSITE" id="PS50893"/>
    </source>
</evidence>
<comment type="similarity">
    <text evidence="8">Belongs to the ABC transporter superfamily. Lipoprotein translocase (TC 3.A.1.125) family.</text>
</comment>
<sequence length="232" mass="24878">MAEQAVLVCRDVTKTYHDGDVVVSVLNKVSFQLMRGEKVAILGSSGSGKSTLLHILGGLDLPTVGDIIINGRSLSGLSSNALATLRNRELGFIYQFHHLLAEFSAVENAAMPLLIAGVEKKQAEARAADLLQKVGLGHRLSHQPAALSGGERQRVAIARALVNDPDIVLADEPTGNLDKKTGDQIYQLLCELSEQMGTSFIVVTHDTALAGDMDRVMELTDGQLAQRQRGTL</sequence>
<dbReference type="CDD" id="cd03255">
    <property type="entry name" value="ABC_MJ0796_LolCDE_FtsE"/>
    <property type="match status" value="1"/>
</dbReference>
<dbReference type="InterPro" id="IPR017911">
    <property type="entry name" value="MacB-like_ATP-bd"/>
</dbReference>
<dbReference type="PANTHER" id="PTHR24220:SF689">
    <property type="entry name" value="LIPOPROTEIN-RELEASING SYSTEM ATP-BINDING PROTEIN LOLD"/>
    <property type="match status" value="1"/>
</dbReference>
<dbReference type="InterPro" id="IPR015854">
    <property type="entry name" value="ABC_transpr_LolD-like"/>
</dbReference>
<evidence type="ECO:0000256" key="8">
    <source>
        <dbReference type="RuleBase" id="RU367068"/>
    </source>
</evidence>
<keyword evidence="11" id="KW-1185">Reference proteome</keyword>
<dbReference type="SUPFAM" id="SSF52540">
    <property type="entry name" value="P-loop containing nucleoside triphosphate hydrolases"/>
    <property type="match status" value="1"/>
</dbReference>
<dbReference type="GO" id="GO:0005524">
    <property type="term" value="F:ATP binding"/>
    <property type="evidence" value="ECO:0007669"/>
    <property type="project" value="UniProtKB-KW"/>
</dbReference>